<sequence>MTTITPVTESAHFRAVELFPPVGLDVERRPDGVILLRSTTPGMPVPVTFAAGFAERAVSHAGQTLIAERNAGGEWARTTYEQAYDQALRIAGWLLDQDHPDERVMIVTENSVAHALMFFGAAVAGVPLCAVSAQHVLVAPERLAHAVDVVRPTIVFAEQATSIADTLASVLPPGTTVVSTDGAGTVTWEQVLAHDPLPDAEAHIAALDPHAPFRFMFTSGSTGMPKAVVHTNFGWCRLFSGANALLAKVSGWDERTLDWMPWSHVAGFSVLIGSVLNGGEYYVDDGRPTPELFGRTLRNLAEVQPLFFANVPAAFNMLCDALDADEALCARFFEHLQLCLYGGAGLTQPVYDRFQQLAEHTVGERIMFTTGYGCTESTAGCMSITWPTTQVGVGLPCPGLTVKLLPLDDDRFEARFHADFVLSGYLDNPEATARAFDEEGFYRSGDALRWIDPDRPELGLVFAGRLAEEFKLSTGTFVRGGFVHDALLAATSPVVAEAVLCGEDHTEVGALVWLNPAGCSAELGSSYSTDDALDWIVDRVRQMPGAGSAGRVARLAVLTDPPDIAKGERSDKGTINQAMARRNRSADIDALYAAAPHVRVVS</sequence>
<evidence type="ECO:0000313" key="3">
    <source>
        <dbReference type="Proteomes" id="UP000318297"/>
    </source>
</evidence>
<dbReference type="PANTHER" id="PTHR43201">
    <property type="entry name" value="ACYL-COA SYNTHETASE"/>
    <property type="match status" value="1"/>
</dbReference>
<dbReference type="Gene3D" id="3.40.50.12780">
    <property type="entry name" value="N-terminal domain of ligase-like"/>
    <property type="match status" value="1"/>
</dbReference>
<comment type="caution">
    <text evidence="2">The sequence shown here is derived from an EMBL/GenBank/DDBJ whole genome shotgun (WGS) entry which is preliminary data.</text>
</comment>
<accession>A0A561DWZ3</accession>
<dbReference type="Proteomes" id="UP000318297">
    <property type="component" value="Unassembled WGS sequence"/>
</dbReference>
<gene>
    <name evidence="2" type="ORF">BKA23_3258</name>
</gene>
<reference evidence="2 3" key="1">
    <citation type="submission" date="2019-06" db="EMBL/GenBank/DDBJ databases">
        <title>Sequencing the genomes of 1000 actinobacteria strains.</title>
        <authorList>
            <person name="Klenk H.-P."/>
        </authorList>
    </citation>
    <scope>NUCLEOTIDE SEQUENCE [LARGE SCALE GENOMIC DNA]</scope>
    <source>
        <strain evidence="2 3">DSM 19560</strain>
    </source>
</reference>
<dbReference type="RefSeq" id="WP_145230344.1">
    <property type="nucleotide sequence ID" value="NZ_VIVQ01000004.1"/>
</dbReference>
<evidence type="ECO:0000259" key="1">
    <source>
        <dbReference type="Pfam" id="PF00501"/>
    </source>
</evidence>
<dbReference type="GO" id="GO:0031956">
    <property type="term" value="F:medium-chain fatty acid-CoA ligase activity"/>
    <property type="evidence" value="ECO:0007669"/>
    <property type="project" value="TreeGrafter"/>
</dbReference>
<dbReference type="PROSITE" id="PS00455">
    <property type="entry name" value="AMP_BINDING"/>
    <property type="match status" value="1"/>
</dbReference>
<dbReference type="AlphaFoldDB" id="A0A561DWZ3"/>
<dbReference type="InterPro" id="IPR000873">
    <property type="entry name" value="AMP-dep_synth/lig_dom"/>
</dbReference>
<feature type="domain" description="AMP-dependent synthetase/ligase" evidence="1">
    <location>
        <begin position="56"/>
        <end position="409"/>
    </location>
</feature>
<dbReference type="EMBL" id="VIVQ01000004">
    <property type="protein sequence ID" value="TWE07891.1"/>
    <property type="molecule type" value="Genomic_DNA"/>
</dbReference>
<dbReference type="InterPro" id="IPR042099">
    <property type="entry name" value="ANL_N_sf"/>
</dbReference>
<dbReference type="PANTHER" id="PTHR43201:SF32">
    <property type="entry name" value="2-SUCCINYLBENZOATE--COA LIGASE, CHLOROPLASTIC_PEROXISOMAL"/>
    <property type="match status" value="1"/>
</dbReference>
<name>A0A561DWZ3_9MICO</name>
<protein>
    <submittedName>
        <fullName evidence="2">Feruloyl-CoA synthase</fullName>
    </submittedName>
</protein>
<dbReference type="GO" id="GO:0006631">
    <property type="term" value="P:fatty acid metabolic process"/>
    <property type="evidence" value="ECO:0007669"/>
    <property type="project" value="TreeGrafter"/>
</dbReference>
<keyword evidence="3" id="KW-1185">Reference proteome</keyword>
<evidence type="ECO:0000313" key="2">
    <source>
        <dbReference type="EMBL" id="TWE07891.1"/>
    </source>
</evidence>
<organism evidence="2 3">
    <name type="scientific">Rudaeicoccus suwonensis</name>
    <dbReference type="NCBI Taxonomy" id="657409"/>
    <lineage>
        <taxon>Bacteria</taxon>
        <taxon>Bacillati</taxon>
        <taxon>Actinomycetota</taxon>
        <taxon>Actinomycetes</taxon>
        <taxon>Micrococcales</taxon>
        <taxon>Dermacoccaceae</taxon>
        <taxon>Rudaeicoccus</taxon>
    </lineage>
</organism>
<dbReference type="OrthoDB" id="9803968at2"/>
<dbReference type="SUPFAM" id="SSF56801">
    <property type="entry name" value="Acetyl-CoA synthetase-like"/>
    <property type="match status" value="1"/>
</dbReference>
<dbReference type="Pfam" id="PF00501">
    <property type="entry name" value="AMP-binding"/>
    <property type="match status" value="1"/>
</dbReference>
<proteinExistence type="predicted"/>
<dbReference type="InterPro" id="IPR020845">
    <property type="entry name" value="AMP-binding_CS"/>
</dbReference>
<dbReference type="Pfam" id="PF23562">
    <property type="entry name" value="AMP-binding_C_3"/>
    <property type="match status" value="1"/>
</dbReference>